<feature type="domain" description="Ig-like" evidence="2">
    <location>
        <begin position="14"/>
        <end position="102"/>
    </location>
</feature>
<evidence type="ECO:0000259" key="2">
    <source>
        <dbReference type="PROSITE" id="PS50835"/>
    </source>
</evidence>
<comment type="caution">
    <text evidence="3">The sequence shown here is derived from an EMBL/GenBank/DDBJ whole genome shotgun (WGS) entry which is preliminary data.</text>
</comment>
<dbReference type="Proteomes" id="UP001152320">
    <property type="component" value="Unassembled WGS sequence"/>
</dbReference>
<accession>A0A9Q0Y8C0</accession>
<sequence>MDALIVIAFLLVLPQAWSTIIQVPESGTYSVGSNILLKCITREENINIIWKDLEKDTIIFIGKGKYTKKEKYRNFEISSSPRNYSLIINDASPTDEGFYSCQDGDIHRNAWLTIEVLPTLTLCVNKSTVNASKPITLTTGNTVVVICKAQNIGPNVFLELKYGSGGWMKPKHSQQDSNDKPTCKVEVIHNQIQCICDANPPVKQYKIFVDGEDKGNSKSVQARHYVPANFSCLAVNDIGVGQSEVRYVSKFQGKEYFKTLCIKT</sequence>
<feature type="signal peptide" evidence="1">
    <location>
        <begin position="1"/>
        <end position="18"/>
    </location>
</feature>
<evidence type="ECO:0000256" key="1">
    <source>
        <dbReference type="SAM" id="SignalP"/>
    </source>
</evidence>
<dbReference type="Gene3D" id="2.60.40.10">
    <property type="entry name" value="Immunoglobulins"/>
    <property type="match status" value="1"/>
</dbReference>
<dbReference type="Pfam" id="PF07686">
    <property type="entry name" value="V-set"/>
    <property type="match status" value="1"/>
</dbReference>
<feature type="chain" id="PRO_5040357727" evidence="1">
    <location>
        <begin position="19"/>
        <end position="264"/>
    </location>
</feature>
<dbReference type="InterPro" id="IPR003599">
    <property type="entry name" value="Ig_sub"/>
</dbReference>
<keyword evidence="1" id="KW-0732">Signal</keyword>
<reference evidence="3" key="1">
    <citation type="submission" date="2021-10" db="EMBL/GenBank/DDBJ databases">
        <title>Tropical sea cucumber genome reveals ecological adaptation and Cuvierian tubules defense mechanism.</title>
        <authorList>
            <person name="Chen T."/>
        </authorList>
    </citation>
    <scope>NUCLEOTIDE SEQUENCE</scope>
    <source>
        <strain evidence="3">Nanhai2018</strain>
        <tissue evidence="3">Muscle</tissue>
    </source>
</reference>
<dbReference type="OrthoDB" id="9898017at2759"/>
<dbReference type="SMART" id="SM00409">
    <property type="entry name" value="IG"/>
    <property type="match status" value="1"/>
</dbReference>
<protein>
    <submittedName>
        <fullName evidence="3">IgLON family member 5</fullName>
    </submittedName>
</protein>
<gene>
    <name evidence="3" type="ORF">HOLleu_45256</name>
</gene>
<dbReference type="InterPro" id="IPR007110">
    <property type="entry name" value="Ig-like_dom"/>
</dbReference>
<organism evidence="3 4">
    <name type="scientific">Holothuria leucospilota</name>
    <name type="common">Black long sea cucumber</name>
    <name type="synonym">Mertensiothuria leucospilota</name>
    <dbReference type="NCBI Taxonomy" id="206669"/>
    <lineage>
        <taxon>Eukaryota</taxon>
        <taxon>Metazoa</taxon>
        <taxon>Echinodermata</taxon>
        <taxon>Eleutherozoa</taxon>
        <taxon>Echinozoa</taxon>
        <taxon>Holothuroidea</taxon>
        <taxon>Aspidochirotacea</taxon>
        <taxon>Aspidochirotida</taxon>
        <taxon>Holothuriidae</taxon>
        <taxon>Holothuria</taxon>
    </lineage>
</organism>
<dbReference type="InterPro" id="IPR013106">
    <property type="entry name" value="Ig_V-set"/>
</dbReference>
<evidence type="ECO:0000313" key="4">
    <source>
        <dbReference type="Proteomes" id="UP001152320"/>
    </source>
</evidence>
<dbReference type="InterPro" id="IPR013783">
    <property type="entry name" value="Ig-like_fold"/>
</dbReference>
<name>A0A9Q0Y8C0_HOLLE</name>
<dbReference type="SUPFAM" id="SSF48726">
    <property type="entry name" value="Immunoglobulin"/>
    <property type="match status" value="1"/>
</dbReference>
<dbReference type="EMBL" id="JAIZAY010002240">
    <property type="protein sequence ID" value="KAJ8017383.1"/>
    <property type="molecule type" value="Genomic_DNA"/>
</dbReference>
<evidence type="ECO:0000313" key="3">
    <source>
        <dbReference type="EMBL" id="KAJ8017383.1"/>
    </source>
</evidence>
<proteinExistence type="predicted"/>
<dbReference type="PROSITE" id="PS50835">
    <property type="entry name" value="IG_LIKE"/>
    <property type="match status" value="1"/>
</dbReference>
<dbReference type="InterPro" id="IPR036179">
    <property type="entry name" value="Ig-like_dom_sf"/>
</dbReference>
<keyword evidence="4" id="KW-1185">Reference proteome</keyword>
<dbReference type="AlphaFoldDB" id="A0A9Q0Y8C0"/>